<dbReference type="InterPro" id="IPR027417">
    <property type="entry name" value="P-loop_NTPase"/>
</dbReference>
<dbReference type="GO" id="GO:0005524">
    <property type="term" value="F:ATP binding"/>
    <property type="evidence" value="ECO:0007669"/>
    <property type="project" value="UniProtKB-KW"/>
</dbReference>
<proteinExistence type="inferred from homology"/>
<dbReference type="PANTHER" id="PTHR42855">
    <property type="entry name" value="ABC TRANSPORTER ATP-BINDING SUBUNIT"/>
    <property type="match status" value="1"/>
</dbReference>
<sequence>MVYLELTKVSKIYGEKVLFDQVNLQVAKNTKVALVAKNGTGKSTLLRVAAGIDLPEGLGSEIYVHKDARMAYLPQEPDFGVNDTVMDAVFDSDNEMVRAVRDYEEALSRSDQPEKLQDALTRMDELQAWDIEARIKEVLSKLNVDRFDQRVSTLSGGQRKRVALAKLIIDEPDLIIMDEPTNHLDLDMIEWLEEWLQSTNLTLLMVTHDRYFLERVCNRIIELDGGNIYHYTGNYSQFLEKKATREETESAELAKDKKRMKKELEWVRRMPSGRGTKAKSRINAFHELKSKVGSFRQEEELKLEIVGQRLGSKILEAHNISKSYGDRTLVKGFSYKFQKKERAGIVGRNGAGKSTLLHMLTKELEPDTGKVVHGSNTVFGYYTQDGINLDQDKRVIEVVREIAEFIPLAKGLKLTARALLERFMFNSKQQQVYVSQLSGGERRRLYLLTILMKNPNFLILDEPTNDLDIMTLNVLEEFLMDFPGCVLIVSHDRFFLDKICQHLFIFEEDGNLRDWNGLYTEYREKRKEELAEQKAVLAEKTSAAPAPAPKKAEQPQEHISQEQRKAIRRVEGQLKKLEEAKAKINKQFLDPSGLDNEKIAALGKELAELNEQIEEKEMEWMELVG</sequence>
<evidence type="ECO:0000256" key="12">
    <source>
        <dbReference type="SAM" id="MobiDB-lite"/>
    </source>
</evidence>
<evidence type="ECO:0000256" key="6">
    <source>
        <dbReference type="ARBA" id="ARBA00022741"/>
    </source>
</evidence>
<keyword evidence="7" id="KW-0378">Hydrolase</keyword>
<evidence type="ECO:0000256" key="4">
    <source>
        <dbReference type="ARBA" id="ARBA00022730"/>
    </source>
</evidence>
<dbReference type="Pfam" id="PF00005">
    <property type="entry name" value="ABC_tran"/>
    <property type="match status" value="2"/>
</dbReference>
<feature type="region of interest" description="Disordered" evidence="12">
    <location>
        <begin position="538"/>
        <end position="563"/>
    </location>
</feature>
<dbReference type="InParanoid" id="A0A1H9FD91"/>
<dbReference type="InterPro" id="IPR032781">
    <property type="entry name" value="ABC_tran_Xtn"/>
</dbReference>
<keyword evidence="9" id="KW-0810">Translation regulation</keyword>
<keyword evidence="5" id="KW-0677">Repeat</keyword>
<comment type="similarity">
    <text evidence="1">Belongs to the ABC transporter superfamily. ABCF family. Translational throttle EttA subfamily.</text>
</comment>
<accession>A0A1H9FD91</accession>
<gene>
    <name evidence="14" type="ORF">SAMN05444359_108173</name>
</gene>
<dbReference type="InterPro" id="IPR017871">
    <property type="entry name" value="ABC_transporter-like_CS"/>
</dbReference>
<keyword evidence="6" id="KW-0547">Nucleotide-binding</keyword>
<keyword evidence="11" id="KW-0648">Protein biosynthesis</keyword>
<dbReference type="Gene3D" id="1.10.287.380">
    <property type="entry name" value="Valyl-tRNA synthetase, C-terminal domain"/>
    <property type="match status" value="1"/>
</dbReference>
<feature type="compositionally biased region" description="Basic and acidic residues" evidence="12">
    <location>
        <begin position="550"/>
        <end position="563"/>
    </location>
</feature>
<keyword evidence="4" id="KW-0699">rRNA-binding</keyword>
<dbReference type="Gene3D" id="3.40.50.300">
    <property type="entry name" value="P-loop containing nucleotide triphosphate hydrolases"/>
    <property type="match status" value="2"/>
</dbReference>
<dbReference type="FunFam" id="3.40.50.300:FF:000011">
    <property type="entry name" value="Putative ABC transporter ATP-binding component"/>
    <property type="match status" value="1"/>
</dbReference>
<evidence type="ECO:0000256" key="1">
    <source>
        <dbReference type="ARBA" id="ARBA00005868"/>
    </source>
</evidence>
<evidence type="ECO:0000259" key="13">
    <source>
        <dbReference type="PROSITE" id="PS50893"/>
    </source>
</evidence>
<evidence type="ECO:0000313" key="15">
    <source>
        <dbReference type="Proteomes" id="UP000199021"/>
    </source>
</evidence>
<dbReference type="InterPro" id="IPR003593">
    <property type="entry name" value="AAA+_ATPase"/>
</dbReference>
<dbReference type="GO" id="GO:0006412">
    <property type="term" value="P:translation"/>
    <property type="evidence" value="ECO:0007669"/>
    <property type="project" value="UniProtKB-KW"/>
</dbReference>
<organism evidence="14 15">
    <name type="scientific">Neolewinella agarilytica</name>
    <dbReference type="NCBI Taxonomy" id="478744"/>
    <lineage>
        <taxon>Bacteria</taxon>
        <taxon>Pseudomonadati</taxon>
        <taxon>Bacteroidota</taxon>
        <taxon>Saprospiria</taxon>
        <taxon>Saprospirales</taxon>
        <taxon>Lewinellaceae</taxon>
        <taxon>Neolewinella</taxon>
    </lineage>
</organism>
<dbReference type="GO" id="GO:0016887">
    <property type="term" value="F:ATP hydrolysis activity"/>
    <property type="evidence" value="ECO:0007669"/>
    <property type="project" value="InterPro"/>
</dbReference>
<evidence type="ECO:0000313" key="14">
    <source>
        <dbReference type="EMBL" id="SEQ35433.1"/>
    </source>
</evidence>
<dbReference type="Pfam" id="PF12848">
    <property type="entry name" value="ABC_tran_Xtn"/>
    <property type="match status" value="1"/>
</dbReference>
<name>A0A1H9FD91_9BACT</name>
<dbReference type="GO" id="GO:0000049">
    <property type="term" value="F:tRNA binding"/>
    <property type="evidence" value="ECO:0007669"/>
    <property type="project" value="UniProtKB-KW"/>
</dbReference>
<dbReference type="InterPro" id="IPR051309">
    <property type="entry name" value="ABCF_ATPase"/>
</dbReference>
<keyword evidence="15" id="KW-1185">Reference proteome</keyword>
<reference evidence="15" key="1">
    <citation type="submission" date="2016-10" db="EMBL/GenBank/DDBJ databases">
        <authorList>
            <person name="Varghese N."/>
            <person name="Submissions S."/>
        </authorList>
    </citation>
    <scope>NUCLEOTIDE SEQUENCE [LARGE SCALE GENOMIC DNA]</scope>
    <source>
        <strain evidence="15">DSM 24740</strain>
    </source>
</reference>
<dbReference type="RefSeq" id="WP_090167635.1">
    <property type="nucleotide sequence ID" value="NZ_FOFB01000008.1"/>
</dbReference>
<evidence type="ECO:0000256" key="10">
    <source>
        <dbReference type="ARBA" id="ARBA00022884"/>
    </source>
</evidence>
<dbReference type="GO" id="GO:0019843">
    <property type="term" value="F:rRNA binding"/>
    <property type="evidence" value="ECO:0007669"/>
    <property type="project" value="UniProtKB-KW"/>
</dbReference>
<dbReference type="AlphaFoldDB" id="A0A1H9FD91"/>
<dbReference type="Proteomes" id="UP000199021">
    <property type="component" value="Unassembled WGS sequence"/>
</dbReference>
<evidence type="ECO:0000256" key="2">
    <source>
        <dbReference type="ARBA" id="ARBA00022490"/>
    </source>
</evidence>
<dbReference type="SMART" id="SM00382">
    <property type="entry name" value="AAA"/>
    <property type="match status" value="2"/>
</dbReference>
<dbReference type="PANTHER" id="PTHR42855:SF1">
    <property type="entry name" value="ABC TRANSPORTER DOMAIN-CONTAINING PROTEIN"/>
    <property type="match status" value="1"/>
</dbReference>
<dbReference type="STRING" id="478744.SAMN05444359_108173"/>
<evidence type="ECO:0000256" key="8">
    <source>
        <dbReference type="ARBA" id="ARBA00022840"/>
    </source>
</evidence>
<dbReference type="InterPro" id="IPR032524">
    <property type="entry name" value="ABC_tran_C"/>
</dbReference>
<dbReference type="GO" id="GO:0006417">
    <property type="term" value="P:regulation of translation"/>
    <property type="evidence" value="ECO:0007669"/>
    <property type="project" value="UniProtKB-KW"/>
</dbReference>
<evidence type="ECO:0000256" key="3">
    <source>
        <dbReference type="ARBA" id="ARBA00022555"/>
    </source>
</evidence>
<keyword evidence="8 14" id="KW-0067">ATP-binding</keyword>
<dbReference type="SUPFAM" id="SSF52540">
    <property type="entry name" value="P-loop containing nucleoside triphosphate hydrolases"/>
    <property type="match status" value="2"/>
</dbReference>
<dbReference type="InterPro" id="IPR037118">
    <property type="entry name" value="Val-tRNA_synth_C_sf"/>
</dbReference>
<dbReference type="PROSITE" id="PS00211">
    <property type="entry name" value="ABC_TRANSPORTER_1"/>
    <property type="match status" value="1"/>
</dbReference>
<evidence type="ECO:0000256" key="9">
    <source>
        <dbReference type="ARBA" id="ARBA00022845"/>
    </source>
</evidence>
<protein>
    <submittedName>
        <fullName evidence="14">ATP-binding cassette, subfamily F, uup</fullName>
    </submittedName>
</protein>
<evidence type="ECO:0000256" key="5">
    <source>
        <dbReference type="ARBA" id="ARBA00022737"/>
    </source>
</evidence>
<keyword evidence="2" id="KW-0963">Cytoplasm</keyword>
<dbReference type="Pfam" id="PF16326">
    <property type="entry name" value="ABC_tran_CTD"/>
    <property type="match status" value="1"/>
</dbReference>
<keyword evidence="3" id="KW-0820">tRNA-binding</keyword>
<dbReference type="GO" id="GO:0003677">
    <property type="term" value="F:DNA binding"/>
    <property type="evidence" value="ECO:0007669"/>
    <property type="project" value="InterPro"/>
</dbReference>
<dbReference type="FunCoup" id="A0A1H9FD91">
    <property type="interactions" value="419"/>
</dbReference>
<dbReference type="PROSITE" id="PS50893">
    <property type="entry name" value="ABC_TRANSPORTER_2"/>
    <property type="match status" value="2"/>
</dbReference>
<dbReference type="OrthoDB" id="1521973at2"/>
<dbReference type="CDD" id="cd03221">
    <property type="entry name" value="ABCF_EF-3"/>
    <property type="match status" value="2"/>
</dbReference>
<evidence type="ECO:0000256" key="7">
    <source>
        <dbReference type="ARBA" id="ARBA00022801"/>
    </source>
</evidence>
<evidence type="ECO:0000256" key="11">
    <source>
        <dbReference type="ARBA" id="ARBA00022917"/>
    </source>
</evidence>
<dbReference type="FunFam" id="3.40.50.300:FF:000183">
    <property type="entry name" value="ABC transporter ATP-binding protein yjjK"/>
    <property type="match status" value="1"/>
</dbReference>
<feature type="domain" description="ABC transporter" evidence="13">
    <location>
        <begin position="315"/>
        <end position="533"/>
    </location>
</feature>
<feature type="domain" description="ABC transporter" evidence="13">
    <location>
        <begin position="4"/>
        <end position="250"/>
    </location>
</feature>
<dbReference type="InterPro" id="IPR003439">
    <property type="entry name" value="ABC_transporter-like_ATP-bd"/>
</dbReference>
<dbReference type="EMBL" id="FOFB01000008">
    <property type="protein sequence ID" value="SEQ35433.1"/>
    <property type="molecule type" value="Genomic_DNA"/>
</dbReference>
<keyword evidence="10" id="KW-0694">RNA-binding</keyword>